<dbReference type="PANTHER" id="PTHR26312">
    <property type="entry name" value="TETRATRICOPEPTIDE REPEAT PROTEIN 5"/>
    <property type="match status" value="1"/>
</dbReference>
<comment type="caution">
    <text evidence="3">The sequence shown here is derived from an EMBL/GenBank/DDBJ whole genome shotgun (WGS) entry which is preliminary data.</text>
</comment>
<dbReference type="OrthoDB" id="1926212at2759"/>
<dbReference type="AlphaFoldDB" id="A0A3L6Q9S2"/>
<evidence type="ECO:0000259" key="2">
    <source>
        <dbReference type="Pfam" id="PF25474"/>
    </source>
</evidence>
<protein>
    <recommendedName>
        <fullName evidence="2">TmcB/TmcC TPR repeats domain-containing protein</fullName>
    </recommendedName>
</protein>
<gene>
    <name evidence="3" type="ORF">C2845_PM15G14050</name>
</gene>
<dbReference type="InterPro" id="IPR057352">
    <property type="entry name" value="TPR_TmcB/C"/>
</dbReference>
<dbReference type="Gene3D" id="1.25.40.10">
    <property type="entry name" value="Tetratricopeptide repeat domain"/>
    <property type="match status" value="1"/>
</dbReference>
<dbReference type="Proteomes" id="UP000275267">
    <property type="component" value="Unassembled WGS sequence"/>
</dbReference>
<dbReference type="Pfam" id="PF25474">
    <property type="entry name" value="TPR_TmcB"/>
    <property type="match status" value="1"/>
</dbReference>
<dbReference type="EMBL" id="PQIB02000013">
    <property type="protein sequence ID" value="RLM75394.1"/>
    <property type="molecule type" value="Genomic_DNA"/>
</dbReference>
<organism evidence="3 4">
    <name type="scientific">Panicum miliaceum</name>
    <name type="common">Proso millet</name>
    <name type="synonym">Broomcorn millet</name>
    <dbReference type="NCBI Taxonomy" id="4540"/>
    <lineage>
        <taxon>Eukaryota</taxon>
        <taxon>Viridiplantae</taxon>
        <taxon>Streptophyta</taxon>
        <taxon>Embryophyta</taxon>
        <taxon>Tracheophyta</taxon>
        <taxon>Spermatophyta</taxon>
        <taxon>Magnoliopsida</taxon>
        <taxon>Liliopsida</taxon>
        <taxon>Poales</taxon>
        <taxon>Poaceae</taxon>
        <taxon>PACMAD clade</taxon>
        <taxon>Panicoideae</taxon>
        <taxon>Panicodae</taxon>
        <taxon>Paniceae</taxon>
        <taxon>Panicinae</taxon>
        <taxon>Panicum</taxon>
        <taxon>Panicum sect. Panicum</taxon>
    </lineage>
</organism>
<dbReference type="SUPFAM" id="SSF48452">
    <property type="entry name" value="TPR-like"/>
    <property type="match status" value="1"/>
</dbReference>
<evidence type="ECO:0000256" key="1">
    <source>
        <dbReference type="SAM" id="MobiDB-lite"/>
    </source>
</evidence>
<dbReference type="InterPro" id="IPR011990">
    <property type="entry name" value="TPR-like_helical_dom_sf"/>
</dbReference>
<feature type="region of interest" description="Disordered" evidence="1">
    <location>
        <begin position="266"/>
        <end position="306"/>
    </location>
</feature>
<proteinExistence type="predicted"/>
<reference evidence="4" key="1">
    <citation type="journal article" date="2019" name="Nat. Commun.">
        <title>The genome of broomcorn millet.</title>
        <authorList>
            <person name="Zou C."/>
            <person name="Miki D."/>
            <person name="Li D."/>
            <person name="Tang Q."/>
            <person name="Xiao L."/>
            <person name="Rajput S."/>
            <person name="Deng P."/>
            <person name="Jia W."/>
            <person name="Huang R."/>
            <person name="Zhang M."/>
            <person name="Sun Y."/>
            <person name="Hu J."/>
            <person name="Fu X."/>
            <person name="Schnable P.S."/>
            <person name="Li F."/>
            <person name="Zhang H."/>
            <person name="Feng B."/>
            <person name="Zhu X."/>
            <person name="Liu R."/>
            <person name="Schnable J.C."/>
            <person name="Zhu J.-K."/>
            <person name="Zhang H."/>
        </authorList>
    </citation>
    <scope>NUCLEOTIDE SEQUENCE [LARGE SCALE GENOMIC DNA]</scope>
</reference>
<dbReference type="PANTHER" id="PTHR26312:SF221">
    <property type="entry name" value="OS04G0510600 PROTEIN"/>
    <property type="match status" value="1"/>
</dbReference>
<keyword evidence="4" id="KW-1185">Reference proteome</keyword>
<feature type="compositionally biased region" description="Low complexity" evidence="1">
    <location>
        <begin position="284"/>
        <end position="297"/>
    </location>
</feature>
<evidence type="ECO:0000313" key="3">
    <source>
        <dbReference type="EMBL" id="RLM75394.1"/>
    </source>
</evidence>
<accession>A0A3L6Q9S2</accession>
<name>A0A3L6Q9S2_PANMI</name>
<evidence type="ECO:0000313" key="4">
    <source>
        <dbReference type="Proteomes" id="UP000275267"/>
    </source>
</evidence>
<feature type="domain" description="TmcB/TmcC TPR repeats" evidence="2">
    <location>
        <begin position="162"/>
        <end position="209"/>
    </location>
</feature>
<sequence length="306" mass="32872">MLLRSSSTPFLHPFFLSSSFPSPISSLQLRRAFSDSHIPSLSTPSGISSGPTSGGGLRTELSLSVYNTFGGAPLASQEEPRHGHDQQHEDPELLLQGQQQRAAQPDHPEVPLFLARGLGIDRIASGFFTAGAAAGKSMAAGGKGETMVGGVEERAALREQDEAAAALDAQYKRMVDEQPGNALFLRNYAQFLHEVKGDARRAEEYYSRAMLADPGDGEIMSQYAKLVWEVHRDQERCLGYFEKSVQAAPQNSHVLAAYASFLWEQDDDDDDLGEGEQGTGGAGAPDQRAAPAQQAGQVRDLVSAAV</sequence>